<evidence type="ECO:0000256" key="3">
    <source>
        <dbReference type="ARBA" id="ARBA00005792"/>
    </source>
</evidence>
<evidence type="ECO:0000256" key="10">
    <source>
        <dbReference type="ARBA" id="ARBA00023136"/>
    </source>
</evidence>
<dbReference type="EMBL" id="KB870811">
    <property type="protein sequence ID" value="EOA17471.1"/>
    <property type="molecule type" value="Genomic_DNA"/>
</dbReference>
<comment type="subcellular location">
    <subcellularLocation>
        <location evidence="2">Mitochondrion outer membrane</location>
        <topology evidence="2">Single-pass membrane protein</topology>
    </subcellularLocation>
</comment>
<name>R0F7E0_9BRAS</name>
<proteinExistence type="inferred from homology"/>
<gene>
    <name evidence="12" type="ORF">CARUB_v10005798mg</name>
</gene>
<keyword evidence="13" id="KW-1185">Reference proteome</keyword>
<dbReference type="Pfam" id="PF06552">
    <property type="entry name" value="TOM20_plant"/>
    <property type="match status" value="1"/>
</dbReference>
<keyword evidence="10 11" id="KW-0472">Membrane</keyword>
<dbReference type="PANTHER" id="PTHR32409">
    <property type="entry name" value="MITOCHONDRIAL IMPORT RECEPTOR SUBUNIT TOM20-1-RELATED"/>
    <property type="match status" value="1"/>
</dbReference>
<evidence type="ECO:0000313" key="13">
    <source>
        <dbReference type="Proteomes" id="UP000029121"/>
    </source>
</evidence>
<dbReference type="Gene3D" id="1.25.40.10">
    <property type="entry name" value="Tetratricopeptide repeat domain"/>
    <property type="match status" value="1"/>
</dbReference>
<evidence type="ECO:0000256" key="1">
    <source>
        <dbReference type="ARBA" id="ARBA00003450"/>
    </source>
</evidence>
<keyword evidence="6" id="KW-1000">Mitochondrion outer membrane</keyword>
<sequence>MDMQRELERLMFFEHARVKAEATYVKNPLDTDNLTKWGGALLEISQFQNMPESKQLMLEAISKLGEALVIDPKKHDTLWYIGNAHTSYGLLTPDQTEAIHHFEKATHFFQKALEEQPENVAYQRSLELASKAPELHTEVHKHGLGQQPLGVVAGPSSTSAKTMKQKKNNDLTYDVLGWVILAAGVVAWISFAKS</sequence>
<dbReference type="eggNOG" id="ENOG502QT42">
    <property type="taxonomic scope" value="Eukaryota"/>
</dbReference>
<evidence type="ECO:0000256" key="6">
    <source>
        <dbReference type="ARBA" id="ARBA00022787"/>
    </source>
</evidence>
<keyword evidence="4" id="KW-0813">Transport</keyword>
<keyword evidence="7" id="KW-0653">Protein transport</keyword>
<evidence type="ECO:0000256" key="2">
    <source>
        <dbReference type="ARBA" id="ARBA00004572"/>
    </source>
</evidence>
<dbReference type="OrthoDB" id="1056333at2759"/>
<evidence type="ECO:0000256" key="8">
    <source>
        <dbReference type="ARBA" id="ARBA00022989"/>
    </source>
</evidence>
<evidence type="ECO:0000256" key="11">
    <source>
        <dbReference type="SAM" id="Phobius"/>
    </source>
</evidence>
<dbReference type="SUPFAM" id="SSF48452">
    <property type="entry name" value="TPR-like"/>
    <property type="match status" value="1"/>
</dbReference>
<dbReference type="AlphaFoldDB" id="R0F7E0"/>
<reference evidence="13" key="1">
    <citation type="journal article" date="2013" name="Nat. Genet.">
        <title>The Capsella rubella genome and the genomic consequences of rapid mating system evolution.</title>
        <authorList>
            <person name="Slotte T."/>
            <person name="Hazzouri K.M."/>
            <person name="Agren J.A."/>
            <person name="Koenig D."/>
            <person name="Maumus F."/>
            <person name="Guo Y.L."/>
            <person name="Steige K."/>
            <person name="Platts A.E."/>
            <person name="Escobar J.S."/>
            <person name="Newman L.K."/>
            <person name="Wang W."/>
            <person name="Mandakova T."/>
            <person name="Vello E."/>
            <person name="Smith L.M."/>
            <person name="Henz S.R."/>
            <person name="Steffen J."/>
            <person name="Takuno S."/>
            <person name="Brandvain Y."/>
            <person name="Coop G."/>
            <person name="Andolfatto P."/>
            <person name="Hu T.T."/>
            <person name="Blanchette M."/>
            <person name="Clark R.M."/>
            <person name="Quesneville H."/>
            <person name="Nordborg M."/>
            <person name="Gaut B.S."/>
            <person name="Lysak M.A."/>
            <person name="Jenkins J."/>
            <person name="Grimwood J."/>
            <person name="Chapman J."/>
            <person name="Prochnik S."/>
            <person name="Shu S."/>
            <person name="Rokhsar D."/>
            <person name="Schmutz J."/>
            <person name="Weigel D."/>
            <person name="Wright S.I."/>
        </authorList>
    </citation>
    <scope>NUCLEOTIDE SEQUENCE [LARGE SCALE GENOMIC DNA]</scope>
    <source>
        <strain evidence="13">cv. Monte Gargano</strain>
    </source>
</reference>
<evidence type="ECO:0000256" key="7">
    <source>
        <dbReference type="ARBA" id="ARBA00022927"/>
    </source>
</evidence>
<feature type="transmembrane region" description="Helical" evidence="11">
    <location>
        <begin position="171"/>
        <end position="191"/>
    </location>
</feature>
<dbReference type="GO" id="GO:0015031">
    <property type="term" value="P:protein transport"/>
    <property type="evidence" value="ECO:0007669"/>
    <property type="project" value="UniProtKB-KW"/>
</dbReference>
<dbReference type="KEGG" id="crb:17879902"/>
<evidence type="ECO:0008006" key="14">
    <source>
        <dbReference type="Google" id="ProtNLM"/>
    </source>
</evidence>
<protein>
    <recommendedName>
        <fullName evidence="14">Mitochondrial import receptor subunit TOM20</fullName>
    </recommendedName>
</protein>
<dbReference type="GO" id="GO:0045040">
    <property type="term" value="P:protein insertion into mitochondrial outer membrane"/>
    <property type="evidence" value="ECO:0007669"/>
    <property type="project" value="InterPro"/>
</dbReference>
<accession>R0F7E0</accession>
<comment type="similarity">
    <text evidence="3">Belongs to the Tom20 family.</text>
</comment>
<evidence type="ECO:0000256" key="5">
    <source>
        <dbReference type="ARBA" id="ARBA00022692"/>
    </source>
</evidence>
<keyword evidence="9" id="KW-0496">Mitochondrion</keyword>
<dbReference type="InterPro" id="IPR010547">
    <property type="entry name" value="TOM20_imprt_rcpt"/>
</dbReference>
<evidence type="ECO:0000256" key="4">
    <source>
        <dbReference type="ARBA" id="ARBA00022448"/>
    </source>
</evidence>
<comment type="function">
    <text evidence="1">Central component of the receptor complex responsible for the recognition and translocation of cytosolically synthesized mitochondrial preproteins. Together with TOM22 functions as the transit peptide receptor at the surface of the mitochondrion outer membrane and facilitates the movement of preproteins into the translocation pore.</text>
</comment>
<evidence type="ECO:0000313" key="12">
    <source>
        <dbReference type="EMBL" id="EOA17471.1"/>
    </source>
</evidence>
<keyword evidence="8 11" id="KW-1133">Transmembrane helix</keyword>
<evidence type="ECO:0000256" key="9">
    <source>
        <dbReference type="ARBA" id="ARBA00023128"/>
    </source>
</evidence>
<keyword evidence="5 11" id="KW-0812">Transmembrane</keyword>
<organism evidence="12 13">
    <name type="scientific">Capsella rubella</name>
    <dbReference type="NCBI Taxonomy" id="81985"/>
    <lineage>
        <taxon>Eukaryota</taxon>
        <taxon>Viridiplantae</taxon>
        <taxon>Streptophyta</taxon>
        <taxon>Embryophyta</taxon>
        <taxon>Tracheophyta</taxon>
        <taxon>Spermatophyta</taxon>
        <taxon>Magnoliopsida</taxon>
        <taxon>eudicotyledons</taxon>
        <taxon>Gunneridae</taxon>
        <taxon>Pentapetalae</taxon>
        <taxon>rosids</taxon>
        <taxon>malvids</taxon>
        <taxon>Brassicales</taxon>
        <taxon>Brassicaceae</taxon>
        <taxon>Camelineae</taxon>
        <taxon>Capsella</taxon>
    </lineage>
</organism>
<dbReference type="GO" id="GO:0005742">
    <property type="term" value="C:mitochondrial outer membrane translocase complex"/>
    <property type="evidence" value="ECO:0007669"/>
    <property type="project" value="InterPro"/>
</dbReference>
<dbReference type="STRING" id="81985.R0F7E0"/>
<dbReference type="PANTHER" id="PTHR32409:SF3">
    <property type="entry name" value="MITOCHONDRIAL IMPORT RECEPTOR SUBUNIT TOM20-1-RELATED"/>
    <property type="match status" value="1"/>
</dbReference>
<dbReference type="InterPro" id="IPR011990">
    <property type="entry name" value="TPR-like_helical_dom_sf"/>
</dbReference>
<dbReference type="Proteomes" id="UP000029121">
    <property type="component" value="Unassembled WGS sequence"/>
</dbReference>